<feature type="transmembrane region" description="Helical" evidence="2">
    <location>
        <begin position="176"/>
        <end position="194"/>
    </location>
</feature>
<protein>
    <submittedName>
        <fullName evidence="3">Uncharacterized protein</fullName>
    </submittedName>
</protein>
<keyword evidence="2" id="KW-0812">Transmembrane</keyword>
<feature type="region of interest" description="Disordered" evidence="1">
    <location>
        <begin position="590"/>
        <end position="685"/>
    </location>
</feature>
<evidence type="ECO:0000313" key="3">
    <source>
        <dbReference type="EMBL" id="KAK7204323.1"/>
    </source>
</evidence>
<gene>
    <name evidence="3" type="ORF">BZA70DRAFT_311453</name>
</gene>
<dbReference type="Proteomes" id="UP001498771">
    <property type="component" value="Unassembled WGS sequence"/>
</dbReference>
<feature type="compositionally biased region" description="Gly residues" evidence="1">
    <location>
        <begin position="633"/>
        <end position="656"/>
    </location>
</feature>
<feature type="compositionally biased region" description="Acidic residues" evidence="1">
    <location>
        <begin position="468"/>
        <end position="483"/>
    </location>
</feature>
<reference evidence="3 4" key="1">
    <citation type="submission" date="2024-03" db="EMBL/GenBank/DDBJ databases">
        <title>Genome-scale model development and genomic sequencing of the oleaginous clade Lipomyces.</title>
        <authorList>
            <consortium name="Lawrence Berkeley National Laboratory"/>
            <person name="Czajka J.J."/>
            <person name="Han Y."/>
            <person name="Kim J."/>
            <person name="Mondo S.J."/>
            <person name="Hofstad B.A."/>
            <person name="Robles A."/>
            <person name="Haridas S."/>
            <person name="Riley R."/>
            <person name="LaButti K."/>
            <person name="Pangilinan J."/>
            <person name="Andreopoulos W."/>
            <person name="Lipzen A."/>
            <person name="Yan J."/>
            <person name="Wang M."/>
            <person name="Ng V."/>
            <person name="Grigoriev I.V."/>
            <person name="Spatafora J.W."/>
            <person name="Magnuson J.K."/>
            <person name="Baker S.E."/>
            <person name="Pomraning K.R."/>
        </authorList>
    </citation>
    <scope>NUCLEOTIDE SEQUENCE [LARGE SCALE GENOMIC DNA]</scope>
    <source>
        <strain evidence="3 4">Phaff 52-87</strain>
    </source>
</reference>
<evidence type="ECO:0000256" key="1">
    <source>
        <dbReference type="SAM" id="MobiDB-lite"/>
    </source>
</evidence>
<keyword evidence="2" id="KW-1133">Transmembrane helix</keyword>
<feature type="transmembrane region" description="Helical" evidence="2">
    <location>
        <begin position="214"/>
        <end position="236"/>
    </location>
</feature>
<name>A0ABR1F397_9ASCO</name>
<dbReference type="InterPro" id="IPR053247">
    <property type="entry name" value="GPCR_GPR1/git3-like"/>
</dbReference>
<feature type="compositionally biased region" description="Basic and acidic residues" evidence="1">
    <location>
        <begin position="445"/>
        <end position="467"/>
    </location>
</feature>
<feature type="compositionally biased region" description="Basic and acidic residues" evidence="1">
    <location>
        <begin position="484"/>
        <end position="493"/>
    </location>
</feature>
<dbReference type="PANTHER" id="PTHR42058">
    <property type="entry name" value="G_PROTEIN_RECEP_F2_4 DOMAIN-CONTAINING PROTEIN"/>
    <property type="match status" value="1"/>
</dbReference>
<feature type="compositionally biased region" description="Basic and acidic residues" evidence="1">
    <location>
        <begin position="413"/>
        <end position="427"/>
    </location>
</feature>
<sequence>MSTPPFLINETFGCPSPLLDWEPITSDRYVDFYSNNRACYQGCCVPCDYRKDIYVGVHRLILSLMILGIISFSCALFLGLSQIMSRRMVMSEFNLIQAVGLAICVASISWFDVQRHKVVCRDAVTPDLGKNNPRCMLQGLFFVFGFQLSTLAILIRIIALHMTIVWARPSSRKRMAFIVIFISVVFTAAGANYVEFSGGLMCSPTYPQVQYVVYIPIIVYTGIASILQFFTACHIVRTLYRIELSIHYARTQNDPSRAPPWRNKFEIYYRCTLKYLQLGWRTIVFTEFVTCIAVSFSITYFKGYGADTTAQYVTAFTDYLLCMTSGDYSPRQCGELYRSPLGDRTVLIWANVLMASTFVLFATEFRPLLLQGWLLFLRHPRSLISRDLRRRLLDQIPEKEFTVNPIKYYRSRSMDTYKPDPDNRPMADEAGSGGVHDVDMNGVVLDKEAYPGGHDEPPFDGEYHHDGEEDEHVQDEHGDEEITEEKGKRRVQDNADATAETASSQRVYGGSQTNVDGSRTGSRAGSSVHLSTHSPIPLPQVLHLGMRSRFGIGAGGDESIASGSLRHKQLHRNAKHSEQEMIMMYMDPMNREEFGGGSSGAGSGVNSRMGSLMNGRGGDGRDSTQGSMRNMRGYGGAGEGSAHGHGHGGDGNGNGNGNISNSGYGRSRAGTRTSGVEEENESESV</sequence>
<evidence type="ECO:0000256" key="2">
    <source>
        <dbReference type="SAM" id="Phobius"/>
    </source>
</evidence>
<accession>A0ABR1F397</accession>
<evidence type="ECO:0000313" key="4">
    <source>
        <dbReference type="Proteomes" id="UP001498771"/>
    </source>
</evidence>
<feature type="compositionally biased region" description="Polar residues" evidence="1">
    <location>
        <begin position="500"/>
        <end position="534"/>
    </location>
</feature>
<feature type="transmembrane region" description="Helical" evidence="2">
    <location>
        <begin position="60"/>
        <end position="81"/>
    </location>
</feature>
<dbReference type="PANTHER" id="PTHR42058:SF1">
    <property type="entry name" value="G-PROTEIN COUPLED RECEPTORS FAMILY 2 PROFILE 2 DOMAIN-CONTAINING PROTEIN"/>
    <property type="match status" value="1"/>
</dbReference>
<organism evidence="3 4">
    <name type="scientific">Myxozyma melibiosi</name>
    <dbReference type="NCBI Taxonomy" id="54550"/>
    <lineage>
        <taxon>Eukaryota</taxon>
        <taxon>Fungi</taxon>
        <taxon>Dikarya</taxon>
        <taxon>Ascomycota</taxon>
        <taxon>Saccharomycotina</taxon>
        <taxon>Lipomycetes</taxon>
        <taxon>Lipomycetales</taxon>
        <taxon>Lipomycetaceae</taxon>
        <taxon>Myxozyma</taxon>
    </lineage>
</organism>
<keyword evidence="2" id="KW-0472">Membrane</keyword>
<keyword evidence="4" id="KW-1185">Reference proteome</keyword>
<feature type="compositionally biased region" description="Acidic residues" evidence="1">
    <location>
        <begin position="676"/>
        <end position="685"/>
    </location>
</feature>
<dbReference type="GeneID" id="90040467"/>
<feature type="region of interest" description="Disordered" evidence="1">
    <location>
        <begin position="413"/>
        <end position="536"/>
    </location>
</feature>
<comment type="caution">
    <text evidence="3">The sequence shown here is derived from an EMBL/GenBank/DDBJ whole genome shotgun (WGS) entry which is preliminary data.</text>
</comment>
<feature type="transmembrane region" description="Helical" evidence="2">
    <location>
        <begin position="140"/>
        <end position="164"/>
    </location>
</feature>
<feature type="transmembrane region" description="Helical" evidence="2">
    <location>
        <begin position="93"/>
        <end position="111"/>
    </location>
</feature>
<feature type="transmembrane region" description="Helical" evidence="2">
    <location>
        <begin position="278"/>
        <end position="301"/>
    </location>
</feature>
<dbReference type="EMBL" id="JBBJBU010000008">
    <property type="protein sequence ID" value="KAK7204323.1"/>
    <property type="molecule type" value="Genomic_DNA"/>
</dbReference>
<dbReference type="RefSeq" id="XP_064767356.1">
    <property type="nucleotide sequence ID" value="XM_064914955.1"/>
</dbReference>
<proteinExistence type="predicted"/>